<keyword evidence="6" id="KW-1185">Reference proteome</keyword>
<dbReference type="RefSeq" id="WP_106609920.1">
    <property type="nucleotide sequence ID" value="NZ_PYGJ01000016.1"/>
</dbReference>
<dbReference type="OrthoDB" id="9808602at2"/>
<gene>
    <name evidence="5" type="ORF">CLV88_11634</name>
</gene>
<comment type="similarity">
    <text evidence="1">Belongs to the bacterial sugar transferase family.</text>
</comment>
<dbReference type="AlphaFoldDB" id="A0A2P8F7B1"/>
<keyword evidence="3" id="KW-0812">Transmembrane</keyword>
<evidence type="ECO:0000256" key="2">
    <source>
        <dbReference type="ARBA" id="ARBA00023169"/>
    </source>
</evidence>
<feature type="transmembrane region" description="Helical" evidence="3">
    <location>
        <begin position="12"/>
        <end position="36"/>
    </location>
</feature>
<dbReference type="GO" id="GO:0016780">
    <property type="term" value="F:phosphotransferase activity, for other substituted phosphate groups"/>
    <property type="evidence" value="ECO:0007669"/>
    <property type="project" value="TreeGrafter"/>
</dbReference>
<accession>A0A2P8F7B1</accession>
<evidence type="ECO:0000256" key="1">
    <source>
        <dbReference type="ARBA" id="ARBA00006464"/>
    </source>
</evidence>
<dbReference type="PANTHER" id="PTHR30576:SF0">
    <property type="entry name" value="UNDECAPRENYL-PHOSPHATE N-ACETYLGALACTOSAMINYL 1-PHOSPHATE TRANSFERASE-RELATED"/>
    <property type="match status" value="1"/>
</dbReference>
<feature type="domain" description="Bacterial sugar transferase" evidence="4">
    <location>
        <begin position="7"/>
        <end position="202"/>
    </location>
</feature>
<protein>
    <submittedName>
        <fullName evidence="5">Lipopolysaccharide/colanic/teichoic acid biosynthesis glycosyltransferase</fullName>
    </submittedName>
</protein>
<keyword evidence="5" id="KW-0808">Transferase</keyword>
<keyword evidence="2" id="KW-0270">Exopolysaccharide synthesis</keyword>
<proteinExistence type="inferred from homology"/>
<keyword evidence="3" id="KW-0472">Membrane</keyword>
<dbReference type="Pfam" id="PF02397">
    <property type="entry name" value="Bac_transf"/>
    <property type="match status" value="1"/>
</dbReference>
<reference evidence="5 6" key="1">
    <citation type="submission" date="2018-03" db="EMBL/GenBank/DDBJ databases">
        <title>Genomic Encyclopedia of Archaeal and Bacterial Type Strains, Phase II (KMG-II): from individual species to whole genera.</title>
        <authorList>
            <person name="Goeker M."/>
        </authorList>
    </citation>
    <scope>NUCLEOTIDE SEQUENCE [LARGE SCALE GENOMIC DNA]</scope>
    <source>
        <strain evidence="5 6">DSM 100673</strain>
    </source>
</reference>
<comment type="caution">
    <text evidence="5">The sequence shown here is derived from an EMBL/GenBank/DDBJ whole genome shotgun (WGS) entry which is preliminary data.</text>
</comment>
<sequence length="203" mass="23583">MPKLDSKRIFDIILASLLAILLLPILFILLISLMVLEGRPLFFVSERMKSREESFNLWKLRTMRPETSDQGVSGGNKDERIFPMGRLLRRVRLDEIPQLWNILKGDMSFVGPRPPLRQYVDRFPDTYDRVLSVKPGLTGLATLVFHKREAVLLSLCETSEQTDAVYSRICIPRKARLDLIYQRHQSLCFDVYLLSRTIRAIFT</sequence>
<dbReference type="InterPro" id="IPR003362">
    <property type="entry name" value="Bact_transf"/>
</dbReference>
<dbReference type="PANTHER" id="PTHR30576">
    <property type="entry name" value="COLANIC BIOSYNTHESIS UDP-GLUCOSE LIPID CARRIER TRANSFERASE"/>
    <property type="match status" value="1"/>
</dbReference>
<evidence type="ECO:0000259" key="4">
    <source>
        <dbReference type="Pfam" id="PF02397"/>
    </source>
</evidence>
<name>A0A2P8F7B1_9RHOB</name>
<dbReference type="GO" id="GO:0000271">
    <property type="term" value="P:polysaccharide biosynthetic process"/>
    <property type="evidence" value="ECO:0007669"/>
    <property type="project" value="UniProtKB-KW"/>
</dbReference>
<keyword evidence="3" id="KW-1133">Transmembrane helix</keyword>
<evidence type="ECO:0000313" key="5">
    <source>
        <dbReference type="EMBL" id="PSL17587.1"/>
    </source>
</evidence>
<organism evidence="5 6">
    <name type="scientific">Shimia abyssi</name>
    <dbReference type="NCBI Taxonomy" id="1662395"/>
    <lineage>
        <taxon>Bacteria</taxon>
        <taxon>Pseudomonadati</taxon>
        <taxon>Pseudomonadota</taxon>
        <taxon>Alphaproteobacteria</taxon>
        <taxon>Rhodobacterales</taxon>
        <taxon>Roseobacteraceae</taxon>
    </lineage>
</organism>
<evidence type="ECO:0000313" key="6">
    <source>
        <dbReference type="Proteomes" id="UP000240418"/>
    </source>
</evidence>
<evidence type="ECO:0000256" key="3">
    <source>
        <dbReference type="SAM" id="Phobius"/>
    </source>
</evidence>
<dbReference type="Proteomes" id="UP000240418">
    <property type="component" value="Unassembled WGS sequence"/>
</dbReference>
<dbReference type="EMBL" id="PYGJ01000016">
    <property type="protein sequence ID" value="PSL17587.1"/>
    <property type="molecule type" value="Genomic_DNA"/>
</dbReference>